<comment type="caution">
    <text evidence="1">The sequence shown here is derived from an EMBL/GenBank/DDBJ whole genome shotgun (WGS) entry which is preliminary data.</text>
</comment>
<dbReference type="EMBL" id="CM042035">
    <property type="protein sequence ID" value="KAI3756380.1"/>
    <property type="molecule type" value="Genomic_DNA"/>
</dbReference>
<proteinExistence type="predicted"/>
<evidence type="ECO:0000313" key="2">
    <source>
        <dbReference type="Proteomes" id="UP001056120"/>
    </source>
</evidence>
<gene>
    <name evidence="1" type="ORF">L1987_56200</name>
</gene>
<protein>
    <submittedName>
        <fullName evidence="1">Uncharacterized protein</fullName>
    </submittedName>
</protein>
<name>A0ACB9ECH1_9ASTR</name>
<reference evidence="2" key="1">
    <citation type="journal article" date="2022" name="Mol. Ecol. Resour.">
        <title>The genomes of chicory, endive, great burdock and yacon provide insights into Asteraceae palaeo-polyploidization history and plant inulin production.</title>
        <authorList>
            <person name="Fan W."/>
            <person name="Wang S."/>
            <person name="Wang H."/>
            <person name="Wang A."/>
            <person name="Jiang F."/>
            <person name="Liu H."/>
            <person name="Zhao H."/>
            <person name="Xu D."/>
            <person name="Zhang Y."/>
        </authorList>
    </citation>
    <scope>NUCLEOTIDE SEQUENCE [LARGE SCALE GENOMIC DNA]</scope>
    <source>
        <strain evidence="2">cv. Yunnan</strain>
    </source>
</reference>
<evidence type="ECO:0000313" key="1">
    <source>
        <dbReference type="EMBL" id="KAI3756380.1"/>
    </source>
</evidence>
<sequence length="316" mass="35527">MDTIINELTQGMELAMQLKSILSSESYSETKHVLIQQIISSYDRAMSLVNRVDSGGQTLLLAPPMPGQPESSVSVDESPRSQDVSQPFDDQQEDKVASKKRKAMPTWRHQIRISTENGLEGNTDDGYSWRKYGQKDILGSKFPRSYYRCTYRYVHHCMARKQVQRTNEDPTVFEITYKGQHTCNPTATPPVALPQSPEKPETKQNNHQLPLPPKSEEMLRVSPSFSFPSPIENYQQSHFLNETDYGALEGYSPSFISPAASGTNYFIEGGSYFQQHDESNLLGITATSSMNSPLGFPADPQDLSQSFPFNNSGYFI</sequence>
<dbReference type="Proteomes" id="UP001056120">
    <property type="component" value="Linkage Group LG18"/>
</dbReference>
<organism evidence="1 2">
    <name type="scientific">Smallanthus sonchifolius</name>
    <dbReference type="NCBI Taxonomy" id="185202"/>
    <lineage>
        <taxon>Eukaryota</taxon>
        <taxon>Viridiplantae</taxon>
        <taxon>Streptophyta</taxon>
        <taxon>Embryophyta</taxon>
        <taxon>Tracheophyta</taxon>
        <taxon>Spermatophyta</taxon>
        <taxon>Magnoliopsida</taxon>
        <taxon>eudicotyledons</taxon>
        <taxon>Gunneridae</taxon>
        <taxon>Pentapetalae</taxon>
        <taxon>asterids</taxon>
        <taxon>campanulids</taxon>
        <taxon>Asterales</taxon>
        <taxon>Asteraceae</taxon>
        <taxon>Asteroideae</taxon>
        <taxon>Heliantheae alliance</taxon>
        <taxon>Millerieae</taxon>
        <taxon>Smallanthus</taxon>
    </lineage>
</organism>
<keyword evidence="2" id="KW-1185">Reference proteome</keyword>
<accession>A0ACB9ECH1</accession>
<reference evidence="1 2" key="2">
    <citation type="journal article" date="2022" name="Mol. Ecol. Resour.">
        <title>The genomes of chicory, endive, great burdock and yacon provide insights into Asteraceae paleo-polyploidization history and plant inulin production.</title>
        <authorList>
            <person name="Fan W."/>
            <person name="Wang S."/>
            <person name="Wang H."/>
            <person name="Wang A."/>
            <person name="Jiang F."/>
            <person name="Liu H."/>
            <person name="Zhao H."/>
            <person name="Xu D."/>
            <person name="Zhang Y."/>
        </authorList>
    </citation>
    <scope>NUCLEOTIDE SEQUENCE [LARGE SCALE GENOMIC DNA]</scope>
    <source>
        <strain evidence="2">cv. Yunnan</strain>
        <tissue evidence="1">Leaves</tissue>
    </source>
</reference>